<gene>
    <name evidence="2" type="ORF">SAMN05192580_3316</name>
</gene>
<dbReference type="Pfam" id="PF04965">
    <property type="entry name" value="GPW_gp25"/>
    <property type="match status" value="1"/>
</dbReference>
<dbReference type="InterPro" id="IPR007048">
    <property type="entry name" value="IraD/Gp25-like"/>
</dbReference>
<evidence type="ECO:0000259" key="1">
    <source>
        <dbReference type="Pfam" id="PF04965"/>
    </source>
</evidence>
<evidence type="ECO:0000313" key="3">
    <source>
        <dbReference type="Proteomes" id="UP000198824"/>
    </source>
</evidence>
<dbReference type="SUPFAM" id="SSF160719">
    <property type="entry name" value="gpW/gp25-like"/>
    <property type="match status" value="1"/>
</dbReference>
<reference evidence="2 3" key="1">
    <citation type="submission" date="2016-10" db="EMBL/GenBank/DDBJ databases">
        <authorList>
            <person name="de Groot N.N."/>
        </authorList>
    </citation>
    <scope>NUCLEOTIDE SEQUENCE [LARGE SCALE GENOMIC DNA]</scope>
    <source>
        <strain evidence="2 3">S5-249</strain>
    </source>
</reference>
<proteinExistence type="predicted"/>
<keyword evidence="3" id="KW-1185">Reference proteome</keyword>
<dbReference type="Proteomes" id="UP000198824">
    <property type="component" value="Unassembled WGS sequence"/>
</dbReference>
<dbReference type="STRING" id="1166337.SAMN05192580_3316"/>
<dbReference type="InterPro" id="IPR017737">
    <property type="entry name" value="TssE1-like"/>
</dbReference>
<protein>
    <submittedName>
        <fullName evidence="2">Type VI secretion system protein ImpF</fullName>
    </submittedName>
</protein>
<accession>A0A1I6M207</accession>
<sequence>MTAGSLLDRTSLDEGQQTSLAAQRESLRRDIEAMLNSRRHLFSWPAWFEELDRSLLAYGLDDLTNESLASTDFRARFVEEAERQLRRLEPRLGRFEVMVLPNRDELDATLRFRVTGTVTLGSVREELHFDSHVDPVRAQLVIGA</sequence>
<dbReference type="OrthoDB" id="119583at2"/>
<dbReference type="NCBIfam" id="TIGR03357">
    <property type="entry name" value="VI_zyme"/>
    <property type="match status" value="1"/>
</dbReference>
<evidence type="ECO:0000313" key="2">
    <source>
        <dbReference type="EMBL" id="SFS09703.1"/>
    </source>
</evidence>
<organism evidence="2 3">
    <name type="scientific">Sphingomonas jatrophae</name>
    <dbReference type="NCBI Taxonomy" id="1166337"/>
    <lineage>
        <taxon>Bacteria</taxon>
        <taxon>Pseudomonadati</taxon>
        <taxon>Pseudomonadota</taxon>
        <taxon>Alphaproteobacteria</taxon>
        <taxon>Sphingomonadales</taxon>
        <taxon>Sphingomonadaceae</taxon>
        <taxon>Sphingomonas</taxon>
    </lineage>
</organism>
<dbReference type="EMBL" id="FOZG01000003">
    <property type="protein sequence ID" value="SFS09703.1"/>
    <property type="molecule type" value="Genomic_DNA"/>
</dbReference>
<feature type="domain" description="IraD/Gp25-like" evidence="1">
    <location>
        <begin position="23"/>
        <end position="119"/>
    </location>
</feature>
<dbReference type="RefSeq" id="WP_093316192.1">
    <property type="nucleotide sequence ID" value="NZ_FOZG01000003.1"/>
</dbReference>
<dbReference type="Gene3D" id="3.10.450.40">
    <property type="match status" value="1"/>
</dbReference>
<name>A0A1I6M207_9SPHN</name>
<dbReference type="AlphaFoldDB" id="A0A1I6M207"/>